<accession>A0AAD9LU86</accession>
<proteinExistence type="predicted"/>
<sequence length="68" mass="7040">MDNTGKAYTGGKLTCCSAGSRVYVGTTDGRVRAVAANVSGESGRSGNELPLTHALWSVRVCTHGVTVR</sequence>
<gene>
    <name evidence="1" type="ORF">P3T76_001177</name>
</gene>
<keyword evidence="2" id="KW-1185">Reference proteome</keyword>
<organism evidence="1 2">
    <name type="scientific">Phytophthora citrophthora</name>
    <dbReference type="NCBI Taxonomy" id="4793"/>
    <lineage>
        <taxon>Eukaryota</taxon>
        <taxon>Sar</taxon>
        <taxon>Stramenopiles</taxon>
        <taxon>Oomycota</taxon>
        <taxon>Peronosporomycetes</taxon>
        <taxon>Peronosporales</taxon>
        <taxon>Peronosporaceae</taxon>
        <taxon>Phytophthora</taxon>
    </lineage>
</organism>
<dbReference type="Proteomes" id="UP001259832">
    <property type="component" value="Unassembled WGS sequence"/>
</dbReference>
<name>A0AAD9LU86_9STRA</name>
<evidence type="ECO:0000313" key="2">
    <source>
        <dbReference type="Proteomes" id="UP001259832"/>
    </source>
</evidence>
<reference evidence="1" key="1">
    <citation type="submission" date="2023-08" db="EMBL/GenBank/DDBJ databases">
        <title>Reference Genome Resource for the Citrus Pathogen Phytophthora citrophthora.</title>
        <authorList>
            <person name="Moller H."/>
            <person name="Coetzee B."/>
            <person name="Rose L.J."/>
            <person name="Van Niekerk J.M."/>
        </authorList>
    </citation>
    <scope>NUCLEOTIDE SEQUENCE</scope>
    <source>
        <strain evidence="1">STE-U-9442</strain>
    </source>
</reference>
<comment type="caution">
    <text evidence="1">The sequence shown here is derived from an EMBL/GenBank/DDBJ whole genome shotgun (WGS) entry which is preliminary data.</text>
</comment>
<dbReference type="EMBL" id="JASMQC010000002">
    <property type="protein sequence ID" value="KAK1947167.1"/>
    <property type="molecule type" value="Genomic_DNA"/>
</dbReference>
<dbReference type="AlphaFoldDB" id="A0AAD9LU86"/>
<protein>
    <submittedName>
        <fullName evidence="1">Uncharacterized protein</fullName>
    </submittedName>
</protein>
<evidence type="ECO:0000313" key="1">
    <source>
        <dbReference type="EMBL" id="KAK1947167.1"/>
    </source>
</evidence>